<sequence length="332" mass="39279">MDVQIMKNILSSGNMTIEALDEHQNPDFPPIRYNVIHELSKILTKYLSYKVSQEAYQRYSVRLHLIDTLRDWSQIKGGIDDLRFFKDNQRSYNFLIRFLKKYLSEEIIGYCDDADGLVQLAEILFNALMQKRSLTKCFTRVMERIIKLDETEKSQKFLRYIISKSDEFKLDSALINNIYLNKKLQFIEKPLGDSFMAYCSDRNKEHLLSNMDSLFEYVIDSPQLFQTVSGKLKEFFIETKYSEVARDFIQCVLDKIEINCAKNKKDLLDLYPTHLQFCVILLRIKQHVHRENSRIQTVESLKEIFLNDHDDAITLVSHFPEWLPDYLAFFEA</sequence>
<evidence type="ECO:0000313" key="2">
    <source>
        <dbReference type="RefSeq" id="XP_011494100.1"/>
    </source>
</evidence>
<dbReference type="AlphaFoldDB" id="A0AAJ6VK72"/>
<dbReference type="Proteomes" id="UP000695007">
    <property type="component" value="Unplaced"/>
</dbReference>
<accession>A0AAJ6VK72</accession>
<reference evidence="2" key="1">
    <citation type="submission" date="2025-08" db="UniProtKB">
        <authorList>
            <consortium name="RefSeq"/>
        </authorList>
    </citation>
    <scope>IDENTIFICATION</scope>
</reference>
<proteinExistence type="predicted"/>
<protein>
    <submittedName>
        <fullName evidence="2">Uncharacterized protein LOC105359256</fullName>
    </submittedName>
</protein>
<dbReference type="RefSeq" id="XP_011494100.1">
    <property type="nucleotide sequence ID" value="XM_011495798.1"/>
</dbReference>
<dbReference type="GeneID" id="105359256"/>
<organism evidence="1 2">
    <name type="scientific">Ceratosolen solmsi marchali</name>
    <dbReference type="NCBI Taxonomy" id="326594"/>
    <lineage>
        <taxon>Eukaryota</taxon>
        <taxon>Metazoa</taxon>
        <taxon>Ecdysozoa</taxon>
        <taxon>Arthropoda</taxon>
        <taxon>Hexapoda</taxon>
        <taxon>Insecta</taxon>
        <taxon>Pterygota</taxon>
        <taxon>Neoptera</taxon>
        <taxon>Endopterygota</taxon>
        <taxon>Hymenoptera</taxon>
        <taxon>Apocrita</taxon>
        <taxon>Proctotrupomorpha</taxon>
        <taxon>Chalcidoidea</taxon>
        <taxon>Agaonidae</taxon>
        <taxon>Agaoninae</taxon>
        <taxon>Ceratosolen</taxon>
    </lineage>
</organism>
<evidence type="ECO:0000313" key="1">
    <source>
        <dbReference type="Proteomes" id="UP000695007"/>
    </source>
</evidence>
<gene>
    <name evidence="2" type="primary">LOC105359256</name>
</gene>
<name>A0AAJ6VK72_9HYME</name>
<dbReference type="KEGG" id="csol:105359256"/>
<keyword evidence="1" id="KW-1185">Reference proteome</keyword>